<dbReference type="Proteomes" id="UP001600650">
    <property type="component" value="Unassembled WGS sequence"/>
</dbReference>
<reference evidence="1 2" key="1">
    <citation type="submission" date="2024-09" db="EMBL/GenBank/DDBJ databases">
        <title>The Natural Products Discovery Center: Release of the First 8490 Sequenced Strains for Exploring Actinobacteria Biosynthetic Diversity.</title>
        <authorList>
            <person name="Kalkreuter E."/>
            <person name="Kautsar S.A."/>
            <person name="Yang D."/>
            <person name="Bader C.D."/>
            <person name="Teijaro C.N."/>
            <person name="Fluegel L."/>
            <person name="Davis C.M."/>
            <person name="Simpson J.R."/>
            <person name="Lauterbach L."/>
            <person name="Steele A.D."/>
            <person name="Gui C."/>
            <person name="Meng S."/>
            <person name="Li G."/>
            <person name="Viehrig K."/>
            <person name="Ye F."/>
            <person name="Su P."/>
            <person name="Kiefer A.F."/>
            <person name="Nichols A."/>
            <person name="Cepeda A.J."/>
            <person name="Yan W."/>
            <person name="Fan B."/>
            <person name="Jiang Y."/>
            <person name="Adhikari A."/>
            <person name="Zheng C.-J."/>
            <person name="Schuster L."/>
            <person name="Cowan T.M."/>
            <person name="Smanski M.J."/>
            <person name="Chevrette M.G."/>
            <person name="De Carvalho L.P.S."/>
            <person name="Shen B."/>
        </authorList>
    </citation>
    <scope>NUCLEOTIDE SEQUENCE [LARGE SCALE GENOMIC DNA]</scope>
    <source>
        <strain evidence="1 2">NPDC057399</strain>
    </source>
</reference>
<accession>A0ABW6JS19</accession>
<evidence type="ECO:0000313" key="1">
    <source>
        <dbReference type="EMBL" id="MFE7968214.1"/>
    </source>
</evidence>
<gene>
    <name evidence="1" type="ORF">ACFU0X_35160</name>
</gene>
<organism evidence="1 2">
    <name type="scientific">Streptomyces cellulosae</name>
    <dbReference type="NCBI Taxonomy" id="1968"/>
    <lineage>
        <taxon>Bacteria</taxon>
        <taxon>Bacillati</taxon>
        <taxon>Actinomycetota</taxon>
        <taxon>Actinomycetes</taxon>
        <taxon>Kitasatosporales</taxon>
        <taxon>Streptomycetaceae</taxon>
        <taxon>Streptomyces</taxon>
    </lineage>
</organism>
<evidence type="ECO:0000313" key="2">
    <source>
        <dbReference type="Proteomes" id="UP001600650"/>
    </source>
</evidence>
<name>A0ABW6JS19_STRCE</name>
<dbReference type="RefSeq" id="WP_381729027.1">
    <property type="nucleotide sequence ID" value="NZ_JBHVBU010000255.1"/>
</dbReference>
<sequence>MTTVLPRIKRLPYAEVVRWHTKLLEAILRRELGFMTPKEFRAQVARAANALDRRWNVPSEAMREALVLLTDAAPLPDEDVTRTWLLATASDKLAGYRVIFGL</sequence>
<protein>
    <submittedName>
        <fullName evidence="1">Uncharacterized protein</fullName>
    </submittedName>
</protein>
<dbReference type="EMBL" id="JBHVBU010000255">
    <property type="protein sequence ID" value="MFE7968214.1"/>
    <property type="molecule type" value="Genomic_DNA"/>
</dbReference>
<proteinExistence type="predicted"/>
<comment type="caution">
    <text evidence="1">The sequence shown here is derived from an EMBL/GenBank/DDBJ whole genome shotgun (WGS) entry which is preliminary data.</text>
</comment>
<keyword evidence="2" id="KW-1185">Reference proteome</keyword>